<protein>
    <submittedName>
        <fullName evidence="1">4494_t:CDS:1</fullName>
    </submittedName>
</protein>
<evidence type="ECO:0000313" key="2">
    <source>
        <dbReference type="Proteomes" id="UP000789920"/>
    </source>
</evidence>
<name>A0ACA9RWK9_9GLOM</name>
<reference evidence="1" key="1">
    <citation type="submission" date="2021-06" db="EMBL/GenBank/DDBJ databases">
        <authorList>
            <person name="Kallberg Y."/>
            <person name="Tangrot J."/>
            <person name="Rosling A."/>
        </authorList>
    </citation>
    <scope>NUCLEOTIDE SEQUENCE</scope>
    <source>
        <strain evidence="1">MA461A</strain>
    </source>
</reference>
<gene>
    <name evidence="1" type="ORF">RPERSI_LOCUS23259</name>
</gene>
<feature type="non-terminal residue" evidence="1">
    <location>
        <position position="1"/>
    </location>
</feature>
<feature type="non-terminal residue" evidence="1">
    <location>
        <position position="57"/>
    </location>
</feature>
<evidence type="ECO:0000313" key="1">
    <source>
        <dbReference type="EMBL" id="CAG8811219.1"/>
    </source>
</evidence>
<dbReference type="EMBL" id="CAJVQC010072119">
    <property type="protein sequence ID" value="CAG8811219.1"/>
    <property type="molecule type" value="Genomic_DNA"/>
</dbReference>
<sequence>TLNLIERPGRLRYRWSNEPKYEYIPRKEMGVRTNFFLLLKILRIVIQFSSTEGRSDQ</sequence>
<accession>A0ACA9RWK9</accession>
<dbReference type="Proteomes" id="UP000789920">
    <property type="component" value="Unassembled WGS sequence"/>
</dbReference>
<proteinExistence type="predicted"/>
<keyword evidence="2" id="KW-1185">Reference proteome</keyword>
<comment type="caution">
    <text evidence="1">The sequence shown here is derived from an EMBL/GenBank/DDBJ whole genome shotgun (WGS) entry which is preliminary data.</text>
</comment>
<organism evidence="1 2">
    <name type="scientific">Racocetra persica</name>
    <dbReference type="NCBI Taxonomy" id="160502"/>
    <lineage>
        <taxon>Eukaryota</taxon>
        <taxon>Fungi</taxon>
        <taxon>Fungi incertae sedis</taxon>
        <taxon>Mucoromycota</taxon>
        <taxon>Glomeromycotina</taxon>
        <taxon>Glomeromycetes</taxon>
        <taxon>Diversisporales</taxon>
        <taxon>Gigasporaceae</taxon>
        <taxon>Racocetra</taxon>
    </lineage>
</organism>